<dbReference type="InterPro" id="IPR005162">
    <property type="entry name" value="Retrotrans_gag_dom"/>
</dbReference>
<comment type="caution">
    <text evidence="2">The sequence shown here is derived from an EMBL/GenBank/DDBJ whole genome shotgun (WGS) entry which is preliminary data.</text>
</comment>
<evidence type="ECO:0000259" key="1">
    <source>
        <dbReference type="Pfam" id="PF03732"/>
    </source>
</evidence>
<name>A0ABQ5C2D4_9ASTR</name>
<dbReference type="EMBL" id="BQNB010013822">
    <property type="protein sequence ID" value="GJT20659.1"/>
    <property type="molecule type" value="Genomic_DNA"/>
</dbReference>
<evidence type="ECO:0000313" key="3">
    <source>
        <dbReference type="Proteomes" id="UP001151760"/>
    </source>
</evidence>
<keyword evidence="3" id="KW-1185">Reference proteome</keyword>
<evidence type="ECO:0000313" key="2">
    <source>
        <dbReference type="EMBL" id="GJT20659.1"/>
    </source>
</evidence>
<dbReference type="Proteomes" id="UP001151760">
    <property type="component" value="Unassembled WGS sequence"/>
</dbReference>
<accession>A0ABQ5C2D4</accession>
<protein>
    <recommendedName>
        <fullName evidence="1">Retrotransposon gag domain-containing protein</fullName>
    </recommendedName>
</protein>
<organism evidence="2 3">
    <name type="scientific">Tanacetum coccineum</name>
    <dbReference type="NCBI Taxonomy" id="301880"/>
    <lineage>
        <taxon>Eukaryota</taxon>
        <taxon>Viridiplantae</taxon>
        <taxon>Streptophyta</taxon>
        <taxon>Embryophyta</taxon>
        <taxon>Tracheophyta</taxon>
        <taxon>Spermatophyta</taxon>
        <taxon>Magnoliopsida</taxon>
        <taxon>eudicotyledons</taxon>
        <taxon>Gunneridae</taxon>
        <taxon>Pentapetalae</taxon>
        <taxon>asterids</taxon>
        <taxon>campanulids</taxon>
        <taxon>Asterales</taxon>
        <taxon>Asteraceae</taxon>
        <taxon>Asteroideae</taxon>
        <taxon>Anthemideae</taxon>
        <taxon>Anthemidinae</taxon>
        <taxon>Tanacetum</taxon>
    </lineage>
</organism>
<sequence length="209" mass="24361">MQFARVTKIEFPKFGNEDVKRWMYKCEHFFKVDNVPDDRDVSLISIHLFDIALMWHRQFMRLLSSDIVPWLMYRGAIMQRFGNSLEDHLAELKNCKFETSIEDYQNAYDMLLSRVEILEDQAIGFYMAGLPTDIELVVIKKKNKASLLPTPKFGNYPSGGTYVLGHKCIGQVYMLEVFADEEEFEEGEEIVFSAKEETNHLDQLLTEVP</sequence>
<feature type="domain" description="Retrotransposon gag" evidence="1">
    <location>
        <begin position="43"/>
        <end position="131"/>
    </location>
</feature>
<dbReference type="Pfam" id="PF03732">
    <property type="entry name" value="Retrotrans_gag"/>
    <property type="match status" value="1"/>
</dbReference>
<reference evidence="2" key="1">
    <citation type="journal article" date="2022" name="Int. J. Mol. Sci.">
        <title>Draft Genome of Tanacetum Coccineum: Genomic Comparison of Closely Related Tanacetum-Family Plants.</title>
        <authorList>
            <person name="Yamashiro T."/>
            <person name="Shiraishi A."/>
            <person name="Nakayama K."/>
            <person name="Satake H."/>
        </authorList>
    </citation>
    <scope>NUCLEOTIDE SEQUENCE</scope>
</reference>
<reference evidence="2" key="2">
    <citation type="submission" date="2022-01" db="EMBL/GenBank/DDBJ databases">
        <authorList>
            <person name="Yamashiro T."/>
            <person name="Shiraishi A."/>
            <person name="Satake H."/>
            <person name="Nakayama K."/>
        </authorList>
    </citation>
    <scope>NUCLEOTIDE SEQUENCE</scope>
</reference>
<proteinExistence type="predicted"/>
<gene>
    <name evidence="2" type="ORF">Tco_0890596</name>
</gene>